<keyword evidence="2" id="KW-1185">Reference proteome</keyword>
<dbReference type="Proteomes" id="UP001157002">
    <property type="component" value="Segment"/>
</dbReference>
<evidence type="ECO:0000313" key="2">
    <source>
        <dbReference type="Proteomes" id="UP001157002"/>
    </source>
</evidence>
<sequence length="82" mass="9760">MNVEFRIVDDKELPPILITQGEMDRPKVVINTYHKLWISLNRRIIAGIIEALQEKMDMVLTGYLEEQYAFQEEDRQYNMGEE</sequence>
<dbReference type="EMBL" id="ON649702">
    <property type="protein sequence ID" value="UVF62496.1"/>
    <property type="molecule type" value="Genomic_DNA"/>
</dbReference>
<evidence type="ECO:0000313" key="1">
    <source>
        <dbReference type="EMBL" id="UVF62496.1"/>
    </source>
</evidence>
<dbReference type="GeneID" id="80545051"/>
<dbReference type="RefSeq" id="YP_010806090.1">
    <property type="nucleotide sequence ID" value="NC_077214.1"/>
</dbReference>
<dbReference type="KEGG" id="vg:80545051"/>
<proteinExistence type="predicted"/>
<name>A0A976UBN8_9CAUD</name>
<protein>
    <submittedName>
        <fullName evidence="1">Uncharacterized protein</fullName>
    </submittedName>
</protein>
<organism evidence="1 2">
    <name type="scientific">Poseidoniales virus YSH_150918</name>
    <dbReference type="NCBI Taxonomy" id="3071324"/>
    <lineage>
        <taxon>Viruses</taxon>
        <taxon>Duplodnaviria</taxon>
        <taxon>Heunggongvirae</taxon>
        <taxon>Uroviricota</taxon>
        <taxon>Caudoviricetes</taxon>
        <taxon>Magrovirales</taxon>
        <taxon>Aoguangviridae</taxon>
        <taxon>Aobingvirus</taxon>
        <taxon>Aobingvirus yangshanense</taxon>
    </lineage>
</organism>
<reference evidence="1 2" key="1">
    <citation type="submission" date="2022-05" db="EMBL/GenBank/DDBJ databases">
        <title>Diverse viruses of marine archaea discovered using metagenomics.</title>
        <authorList>
            <person name="Zhou Y."/>
        </authorList>
    </citation>
    <scope>NUCLEOTIDE SEQUENCE [LARGE SCALE GENOMIC DNA]</scope>
    <source>
        <strain evidence="1">YSH_150918</strain>
    </source>
</reference>
<accession>A0A976UBN8</accession>